<keyword evidence="2" id="KW-0732">Signal</keyword>
<keyword evidence="1" id="KW-0472">Membrane</keyword>
<feature type="transmembrane region" description="Helical" evidence="1">
    <location>
        <begin position="46"/>
        <end position="67"/>
    </location>
</feature>
<reference evidence="3 4" key="1">
    <citation type="submission" date="2024-02" db="EMBL/GenBank/DDBJ databases">
        <authorList>
            <person name="Chen Y."/>
            <person name="Shah S."/>
            <person name="Dougan E. K."/>
            <person name="Thang M."/>
            <person name="Chan C."/>
        </authorList>
    </citation>
    <scope>NUCLEOTIDE SEQUENCE [LARGE SCALE GENOMIC DNA]</scope>
</reference>
<gene>
    <name evidence="3" type="ORF">CCMP2556_LOCUS37479</name>
</gene>
<evidence type="ECO:0000256" key="2">
    <source>
        <dbReference type="SAM" id="SignalP"/>
    </source>
</evidence>
<keyword evidence="4" id="KW-1185">Reference proteome</keyword>
<organism evidence="3 4">
    <name type="scientific">Durusdinium trenchii</name>
    <dbReference type="NCBI Taxonomy" id="1381693"/>
    <lineage>
        <taxon>Eukaryota</taxon>
        <taxon>Sar</taxon>
        <taxon>Alveolata</taxon>
        <taxon>Dinophyceae</taxon>
        <taxon>Suessiales</taxon>
        <taxon>Symbiodiniaceae</taxon>
        <taxon>Durusdinium</taxon>
    </lineage>
</organism>
<evidence type="ECO:0000256" key="1">
    <source>
        <dbReference type="SAM" id="Phobius"/>
    </source>
</evidence>
<comment type="caution">
    <text evidence="3">The sequence shown here is derived from an EMBL/GenBank/DDBJ whole genome shotgun (WGS) entry which is preliminary data.</text>
</comment>
<keyword evidence="1" id="KW-1133">Transmembrane helix</keyword>
<feature type="signal peptide" evidence="2">
    <location>
        <begin position="1"/>
        <end position="22"/>
    </location>
</feature>
<dbReference type="Proteomes" id="UP001642484">
    <property type="component" value="Unassembled WGS sequence"/>
</dbReference>
<name>A0ABP0PKF7_9DINO</name>
<evidence type="ECO:0000313" key="4">
    <source>
        <dbReference type="Proteomes" id="UP001642484"/>
    </source>
</evidence>
<sequence length="153" mass="17034">MAFARVAILVLVQWTLWQPAISSTVGMEATGVTGEAPPQMSGKYMYVFETMLLLIVILISSTCWLVFSQKVPKHVEAGVQANLDPAESCVWPRQHPQQREAEYPTRESNRGAVYLGPHSTRWHRDPACGHLRSKARELTPCSFCASVSTCGMR</sequence>
<feature type="chain" id="PRO_5047475499" evidence="2">
    <location>
        <begin position="23"/>
        <end position="153"/>
    </location>
</feature>
<keyword evidence="1" id="KW-0812">Transmembrane</keyword>
<accession>A0ABP0PKF7</accession>
<protein>
    <submittedName>
        <fullName evidence="3">Uncharacterized protein</fullName>
    </submittedName>
</protein>
<dbReference type="EMBL" id="CAXAMN010023242">
    <property type="protein sequence ID" value="CAK9076071.1"/>
    <property type="molecule type" value="Genomic_DNA"/>
</dbReference>
<evidence type="ECO:0000313" key="3">
    <source>
        <dbReference type="EMBL" id="CAK9076071.1"/>
    </source>
</evidence>
<proteinExistence type="predicted"/>